<evidence type="ECO:0000256" key="1">
    <source>
        <dbReference type="SAM" id="MobiDB-lite"/>
    </source>
</evidence>
<feature type="compositionally biased region" description="Low complexity" evidence="1">
    <location>
        <begin position="222"/>
        <end position="231"/>
    </location>
</feature>
<dbReference type="AlphaFoldDB" id="A0AAW1WR93"/>
<dbReference type="PANTHER" id="PTHR33914">
    <property type="entry name" value="18S PRE-RIBOSOMAL ASSEMBLY PROTEIN GAR2-LIKE PROTEIN"/>
    <property type="match status" value="1"/>
</dbReference>
<evidence type="ECO:0000313" key="3">
    <source>
        <dbReference type="Proteomes" id="UP001457282"/>
    </source>
</evidence>
<name>A0AAW1WR93_RUBAR</name>
<dbReference type="PANTHER" id="PTHR33914:SF15">
    <property type="entry name" value="PROTEIN WAVE"/>
    <property type="match status" value="1"/>
</dbReference>
<dbReference type="Proteomes" id="UP001457282">
    <property type="component" value="Unassembled WGS sequence"/>
</dbReference>
<feature type="region of interest" description="Disordered" evidence="1">
    <location>
        <begin position="213"/>
        <end position="305"/>
    </location>
</feature>
<dbReference type="EMBL" id="JBEDUW010000005">
    <property type="protein sequence ID" value="KAK9926171.1"/>
    <property type="molecule type" value="Genomic_DNA"/>
</dbReference>
<organism evidence="2 3">
    <name type="scientific">Rubus argutus</name>
    <name type="common">Southern blackberry</name>
    <dbReference type="NCBI Taxonomy" id="59490"/>
    <lineage>
        <taxon>Eukaryota</taxon>
        <taxon>Viridiplantae</taxon>
        <taxon>Streptophyta</taxon>
        <taxon>Embryophyta</taxon>
        <taxon>Tracheophyta</taxon>
        <taxon>Spermatophyta</taxon>
        <taxon>Magnoliopsida</taxon>
        <taxon>eudicotyledons</taxon>
        <taxon>Gunneridae</taxon>
        <taxon>Pentapetalae</taxon>
        <taxon>rosids</taxon>
        <taxon>fabids</taxon>
        <taxon>Rosales</taxon>
        <taxon>Rosaceae</taxon>
        <taxon>Rosoideae</taxon>
        <taxon>Rosoideae incertae sedis</taxon>
        <taxon>Rubus</taxon>
    </lineage>
</organism>
<proteinExistence type="predicted"/>
<feature type="compositionally biased region" description="Polar residues" evidence="1">
    <location>
        <begin position="256"/>
        <end position="265"/>
    </location>
</feature>
<keyword evidence="3" id="KW-1185">Reference proteome</keyword>
<feature type="compositionally biased region" description="Polar residues" evidence="1">
    <location>
        <begin position="288"/>
        <end position="305"/>
    </location>
</feature>
<sequence length="375" mass="41606">MDGHPTLVFKPVYKSFRFKTCEAMKGLKAEKNTSSKDNNLFIPNPEVKDGEVVQNPHPDESWKAAMDHDLPELVAFLQDSGYQFVKDICIDSEVTSQNKCLEENCDLDHNSISSILGSDAESSSESFAETRDYSSVSSNSTESKFITEHDCNKNVSQQSGSNYLWIEDGESFREIYDSSSDHSTKNTIAETLLLVRQDPTKFVLSDSVVLSSSEAIDDNSRASKASLKSALENARRGEVAECHSQDSSEDEMSDSLNLTGSNQSQQKREEVFPQSDSSQDGVPDHSLTELSRSQQHCRGESSSSVSGPLAIYSGAIPSFGSISFRSNSSTTSSRSFTFPILSSEWIGSPVRMNEADRTQLRRHRRWGIRFLCCSF</sequence>
<feature type="compositionally biased region" description="Basic and acidic residues" evidence="1">
    <location>
        <begin position="233"/>
        <end position="246"/>
    </location>
</feature>
<gene>
    <name evidence="2" type="ORF">M0R45_023415</name>
</gene>
<reference evidence="2 3" key="1">
    <citation type="journal article" date="2023" name="G3 (Bethesda)">
        <title>A chromosome-length genome assembly and annotation of blackberry (Rubus argutus, cv. 'Hillquist').</title>
        <authorList>
            <person name="Bruna T."/>
            <person name="Aryal R."/>
            <person name="Dudchenko O."/>
            <person name="Sargent D.J."/>
            <person name="Mead D."/>
            <person name="Buti M."/>
            <person name="Cavallini A."/>
            <person name="Hytonen T."/>
            <person name="Andres J."/>
            <person name="Pham M."/>
            <person name="Weisz D."/>
            <person name="Mascagni F."/>
            <person name="Usai G."/>
            <person name="Natali L."/>
            <person name="Bassil N."/>
            <person name="Fernandez G.E."/>
            <person name="Lomsadze A."/>
            <person name="Armour M."/>
            <person name="Olukolu B."/>
            <person name="Poorten T."/>
            <person name="Britton C."/>
            <person name="Davik J."/>
            <person name="Ashrafi H."/>
            <person name="Aiden E.L."/>
            <person name="Borodovsky M."/>
            <person name="Worthington M."/>
        </authorList>
    </citation>
    <scope>NUCLEOTIDE SEQUENCE [LARGE SCALE GENOMIC DNA]</scope>
    <source>
        <strain evidence="2">PI 553951</strain>
    </source>
</reference>
<comment type="caution">
    <text evidence="2">The sequence shown here is derived from an EMBL/GenBank/DDBJ whole genome shotgun (WGS) entry which is preliminary data.</text>
</comment>
<accession>A0AAW1WR93</accession>
<evidence type="ECO:0000313" key="2">
    <source>
        <dbReference type="EMBL" id="KAK9926171.1"/>
    </source>
</evidence>
<dbReference type="InterPro" id="IPR040378">
    <property type="entry name" value="BASL"/>
</dbReference>
<dbReference type="GO" id="GO:0009786">
    <property type="term" value="P:regulation of asymmetric cell division"/>
    <property type="evidence" value="ECO:0007669"/>
    <property type="project" value="InterPro"/>
</dbReference>
<protein>
    <submittedName>
        <fullName evidence="2">Uncharacterized protein</fullName>
    </submittedName>
</protein>